<evidence type="ECO:0000313" key="1">
    <source>
        <dbReference type="EMBL" id="CAG7727408.1"/>
    </source>
</evidence>
<dbReference type="EMBL" id="CAJVCH010148212">
    <property type="protein sequence ID" value="CAG7727408.1"/>
    <property type="molecule type" value="Genomic_DNA"/>
</dbReference>
<reference evidence="1" key="1">
    <citation type="submission" date="2021-06" db="EMBL/GenBank/DDBJ databases">
        <authorList>
            <person name="Hodson N. C."/>
            <person name="Mongue J. A."/>
            <person name="Jaron S. K."/>
        </authorList>
    </citation>
    <scope>NUCLEOTIDE SEQUENCE</scope>
</reference>
<gene>
    <name evidence="1" type="ORF">AFUS01_LOCUS16252</name>
</gene>
<sequence>MERLHLNSSQQCLFSCNDFLHSEVTTVTNVCFLPPEKPRIPGNVPDNPGIDLRHIHFRFRIWPAVFRLLKPLRSLPPFRGN</sequence>
<evidence type="ECO:0000313" key="2">
    <source>
        <dbReference type="Proteomes" id="UP000708208"/>
    </source>
</evidence>
<keyword evidence="2" id="KW-1185">Reference proteome</keyword>
<protein>
    <submittedName>
        <fullName evidence="1">Uncharacterized protein</fullName>
    </submittedName>
</protein>
<dbReference type="Proteomes" id="UP000708208">
    <property type="component" value="Unassembled WGS sequence"/>
</dbReference>
<proteinExistence type="predicted"/>
<accession>A0A8J2K0M9</accession>
<name>A0A8J2K0M9_9HEXA</name>
<comment type="caution">
    <text evidence="1">The sequence shown here is derived from an EMBL/GenBank/DDBJ whole genome shotgun (WGS) entry which is preliminary data.</text>
</comment>
<organism evidence="1 2">
    <name type="scientific">Allacma fusca</name>
    <dbReference type="NCBI Taxonomy" id="39272"/>
    <lineage>
        <taxon>Eukaryota</taxon>
        <taxon>Metazoa</taxon>
        <taxon>Ecdysozoa</taxon>
        <taxon>Arthropoda</taxon>
        <taxon>Hexapoda</taxon>
        <taxon>Collembola</taxon>
        <taxon>Symphypleona</taxon>
        <taxon>Sminthuridae</taxon>
        <taxon>Allacma</taxon>
    </lineage>
</organism>
<dbReference type="AlphaFoldDB" id="A0A8J2K0M9"/>